<keyword evidence="3" id="KW-1185">Reference proteome</keyword>
<gene>
    <name evidence="2" type="ORF">KK1_035072</name>
</gene>
<dbReference type="Proteomes" id="UP000075243">
    <property type="component" value="Unassembled WGS sequence"/>
</dbReference>
<dbReference type="AlphaFoldDB" id="A0A151RM08"/>
<evidence type="ECO:0000313" key="2">
    <source>
        <dbReference type="EMBL" id="KYP43505.1"/>
    </source>
</evidence>
<protein>
    <submittedName>
        <fullName evidence="2">Uncharacterized protein</fullName>
    </submittedName>
</protein>
<evidence type="ECO:0000256" key="1">
    <source>
        <dbReference type="SAM" id="MobiDB-lite"/>
    </source>
</evidence>
<dbReference type="Gramene" id="C.cajan_31793.t">
    <property type="protein sequence ID" value="C.cajan_31793.t.cds1"/>
    <property type="gene ID" value="C.cajan_31793"/>
</dbReference>
<organism evidence="2 3">
    <name type="scientific">Cajanus cajan</name>
    <name type="common">Pigeon pea</name>
    <name type="synonym">Cajanus indicus</name>
    <dbReference type="NCBI Taxonomy" id="3821"/>
    <lineage>
        <taxon>Eukaryota</taxon>
        <taxon>Viridiplantae</taxon>
        <taxon>Streptophyta</taxon>
        <taxon>Embryophyta</taxon>
        <taxon>Tracheophyta</taxon>
        <taxon>Spermatophyta</taxon>
        <taxon>Magnoliopsida</taxon>
        <taxon>eudicotyledons</taxon>
        <taxon>Gunneridae</taxon>
        <taxon>Pentapetalae</taxon>
        <taxon>rosids</taxon>
        <taxon>fabids</taxon>
        <taxon>Fabales</taxon>
        <taxon>Fabaceae</taxon>
        <taxon>Papilionoideae</taxon>
        <taxon>50 kb inversion clade</taxon>
        <taxon>NPAAA clade</taxon>
        <taxon>indigoferoid/millettioid clade</taxon>
        <taxon>Phaseoleae</taxon>
        <taxon>Cajanus</taxon>
    </lineage>
</organism>
<proteinExistence type="predicted"/>
<reference evidence="2" key="1">
    <citation type="journal article" date="2012" name="Nat. Biotechnol.">
        <title>Draft genome sequence of pigeonpea (Cajanus cajan), an orphan legume crop of resource-poor farmers.</title>
        <authorList>
            <person name="Varshney R.K."/>
            <person name="Chen W."/>
            <person name="Li Y."/>
            <person name="Bharti A.K."/>
            <person name="Saxena R.K."/>
            <person name="Schlueter J.A."/>
            <person name="Donoghue M.T."/>
            <person name="Azam S."/>
            <person name="Fan G."/>
            <person name="Whaley A.M."/>
            <person name="Farmer A.D."/>
            <person name="Sheridan J."/>
            <person name="Iwata A."/>
            <person name="Tuteja R."/>
            <person name="Penmetsa R.V."/>
            <person name="Wu W."/>
            <person name="Upadhyaya H.D."/>
            <person name="Yang S.P."/>
            <person name="Shah T."/>
            <person name="Saxena K.B."/>
            <person name="Michael T."/>
            <person name="McCombie W.R."/>
            <person name="Yang B."/>
            <person name="Zhang G."/>
            <person name="Yang H."/>
            <person name="Wang J."/>
            <person name="Spillane C."/>
            <person name="Cook D.R."/>
            <person name="May G.D."/>
            <person name="Xu X."/>
            <person name="Jackson S.A."/>
        </authorList>
    </citation>
    <scope>NUCLEOTIDE SEQUENCE [LARGE SCALE GENOMIC DNA]</scope>
</reference>
<sequence>MKVKREGEEKKSRKQRKEKKDLPLKNKEGEEKVPSLEASVPSKEVVHKSVLSLKNDIKKTLLIEQPLYLLYFKETLATTSHELESLPHEVQKLLKEFDDLFPQEVPSGLPPLRGIKHQIDLIPGSSL</sequence>
<dbReference type="EMBL" id="KQ483665">
    <property type="protein sequence ID" value="KYP43505.1"/>
    <property type="molecule type" value="Genomic_DNA"/>
</dbReference>
<feature type="compositionally biased region" description="Basic and acidic residues" evidence="1">
    <location>
        <begin position="1"/>
        <end position="11"/>
    </location>
</feature>
<evidence type="ECO:0000313" key="3">
    <source>
        <dbReference type="Proteomes" id="UP000075243"/>
    </source>
</evidence>
<accession>A0A151RM08</accession>
<feature type="compositionally biased region" description="Basic and acidic residues" evidence="1">
    <location>
        <begin position="18"/>
        <end position="34"/>
    </location>
</feature>
<feature type="region of interest" description="Disordered" evidence="1">
    <location>
        <begin position="1"/>
        <end position="39"/>
    </location>
</feature>
<name>A0A151RM08_CAJCA</name>